<protein>
    <recommendedName>
        <fullName evidence="3">Phage terminase, small subunit, P27 family</fullName>
    </recommendedName>
</protein>
<gene>
    <name evidence="1" type="ORF">HMPREF9555_01772</name>
</gene>
<dbReference type="Proteomes" id="UP000004633">
    <property type="component" value="Unassembled WGS sequence"/>
</dbReference>
<dbReference type="HOGENOM" id="CLU_1406187_0_0_9"/>
<dbReference type="STRING" id="749551.HMPREF9555_01772"/>
<comment type="caution">
    <text evidence="1">The sequence shown here is derived from an EMBL/GenBank/DDBJ whole genome shotgun (WGS) entry which is preliminary data.</text>
</comment>
<evidence type="ECO:0008006" key="3">
    <source>
        <dbReference type="Google" id="ProtNLM"/>
    </source>
</evidence>
<reference evidence="1 2" key="1">
    <citation type="submission" date="2010-08" db="EMBL/GenBank/DDBJ databases">
        <authorList>
            <person name="Weinstock G."/>
            <person name="Sodergren E."/>
            <person name="Clifton S."/>
            <person name="Fulton L."/>
            <person name="Fulton B."/>
            <person name="Courtney L."/>
            <person name="Fronick C."/>
            <person name="Harrison M."/>
            <person name="Strong C."/>
            <person name="Farmer C."/>
            <person name="Delahaunty K."/>
            <person name="Markovic C."/>
            <person name="Hall O."/>
            <person name="Minx P."/>
            <person name="Tomlinson C."/>
            <person name="Mitreva M."/>
            <person name="Hou S."/>
            <person name="Chen J."/>
            <person name="Wollam A."/>
            <person name="Pepin K.H."/>
            <person name="Johnson M."/>
            <person name="Bhonagiri V."/>
            <person name="Zhang X."/>
            <person name="Suruliraj S."/>
            <person name="Warren W."/>
            <person name="Chinwalla A."/>
            <person name="Mardis E.R."/>
            <person name="Wilson R.K."/>
        </authorList>
    </citation>
    <scope>NUCLEOTIDE SEQUENCE [LARGE SCALE GENOMIC DNA]</scope>
    <source>
        <strain evidence="1 2">F0399</strain>
    </source>
</reference>
<evidence type="ECO:0000313" key="1">
    <source>
        <dbReference type="EMBL" id="EFW29072.1"/>
    </source>
</evidence>
<organism evidence="1 2">
    <name type="scientific">Selenomonas artemidis F0399</name>
    <dbReference type="NCBI Taxonomy" id="749551"/>
    <lineage>
        <taxon>Bacteria</taxon>
        <taxon>Bacillati</taxon>
        <taxon>Bacillota</taxon>
        <taxon>Negativicutes</taxon>
        <taxon>Selenomonadales</taxon>
        <taxon>Selenomonadaceae</taxon>
        <taxon>Selenomonas</taxon>
    </lineage>
</organism>
<name>E7N431_9FIRM</name>
<sequence>MPPGGEKVFRQFAVPRLSLFRKNFVLQSYQIKPLVRWKEVYRMGRNAKPIELHLVNGNKRHLTKAEIEHRKRAEVKFGDSKLICPSFVKALPAAAKKWREMVKLYQGFDFVRSGDVGMLARYCVAYAEYLDLVEHRQRIREIKIDGMDEGLLTAVLPEVYSRQRAVKTFEKIDYILSVAGLLALDKAINAKMDALVKMEDRLFLNPVAKIKNVPKTPEKKLDAAAERGFDV</sequence>
<dbReference type="AlphaFoldDB" id="E7N431"/>
<dbReference type="EMBL" id="AECV01000041">
    <property type="protein sequence ID" value="EFW29072.1"/>
    <property type="molecule type" value="Genomic_DNA"/>
</dbReference>
<evidence type="ECO:0000313" key="2">
    <source>
        <dbReference type="Proteomes" id="UP000004633"/>
    </source>
</evidence>
<proteinExistence type="predicted"/>
<keyword evidence="2" id="KW-1185">Reference proteome</keyword>
<accession>E7N431</accession>